<proteinExistence type="inferred from homology"/>
<dbReference type="PANTHER" id="PTHR10656">
    <property type="entry name" value="CELL FATE DETERMINING PROTEIN MAB21-RELATED"/>
    <property type="match status" value="1"/>
</dbReference>
<evidence type="ECO:0000256" key="1">
    <source>
        <dbReference type="ARBA" id="ARBA00008307"/>
    </source>
</evidence>
<evidence type="ECO:0000259" key="3">
    <source>
        <dbReference type="Pfam" id="PF20266"/>
    </source>
</evidence>
<feature type="domain" description="Mab-21-like HhH/H2TH-like" evidence="3">
    <location>
        <begin position="295"/>
        <end position="371"/>
    </location>
</feature>
<name>A0A9D4E659_DREPO</name>
<dbReference type="Pfam" id="PF20266">
    <property type="entry name" value="Mab-21_C"/>
    <property type="match status" value="1"/>
</dbReference>
<evidence type="ECO:0000313" key="4">
    <source>
        <dbReference type="EMBL" id="KAH3773503.1"/>
    </source>
</evidence>
<organism evidence="4 5">
    <name type="scientific">Dreissena polymorpha</name>
    <name type="common">Zebra mussel</name>
    <name type="synonym">Mytilus polymorpha</name>
    <dbReference type="NCBI Taxonomy" id="45954"/>
    <lineage>
        <taxon>Eukaryota</taxon>
        <taxon>Metazoa</taxon>
        <taxon>Spiralia</taxon>
        <taxon>Lophotrochozoa</taxon>
        <taxon>Mollusca</taxon>
        <taxon>Bivalvia</taxon>
        <taxon>Autobranchia</taxon>
        <taxon>Heteroconchia</taxon>
        <taxon>Euheterodonta</taxon>
        <taxon>Imparidentia</taxon>
        <taxon>Neoheterodontei</taxon>
        <taxon>Myida</taxon>
        <taxon>Dreissenoidea</taxon>
        <taxon>Dreissenidae</taxon>
        <taxon>Dreissena</taxon>
    </lineage>
</organism>
<evidence type="ECO:0008006" key="6">
    <source>
        <dbReference type="Google" id="ProtNLM"/>
    </source>
</evidence>
<evidence type="ECO:0000259" key="2">
    <source>
        <dbReference type="Pfam" id="PF03281"/>
    </source>
</evidence>
<comment type="caution">
    <text evidence="4">The sequence shown here is derived from an EMBL/GenBank/DDBJ whole genome shotgun (WGS) entry which is preliminary data.</text>
</comment>
<comment type="similarity">
    <text evidence="1">Belongs to the mab-21 family.</text>
</comment>
<reference evidence="4" key="2">
    <citation type="submission" date="2020-11" db="EMBL/GenBank/DDBJ databases">
        <authorList>
            <person name="McCartney M.A."/>
            <person name="Auch B."/>
            <person name="Kono T."/>
            <person name="Mallez S."/>
            <person name="Becker A."/>
            <person name="Gohl D.M."/>
            <person name="Silverstein K.A.T."/>
            <person name="Koren S."/>
            <person name="Bechman K.B."/>
            <person name="Herman A."/>
            <person name="Abrahante J.E."/>
            <person name="Garbe J."/>
        </authorList>
    </citation>
    <scope>NUCLEOTIDE SEQUENCE</scope>
    <source>
        <strain evidence="4">Duluth1</strain>
        <tissue evidence="4">Whole animal</tissue>
    </source>
</reference>
<dbReference type="Gene3D" id="1.10.1410.40">
    <property type="match status" value="1"/>
</dbReference>
<dbReference type="InterPro" id="IPR046903">
    <property type="entry name" value="Mab-21-like_nuc_Trfase"/>
</dbReference>
<dbReference type="InterPro" id="IPR046906">
    <property type="entry name" value="Mab-21_HhH/H2TH-like"/>
</dbReference>
<dbReference type="InterPro" id="IPR024810">
    <property type="entry name" value="MAB21L/cGLR"/>
</dbReference>
<dbReference type="EMBL" id="JAIWYP010000009">
    <property type="protein sequence ID" value="KAH3773503.1"/>
    <property type="molecule type" value="Genomic_DNA"/>
</dbReference>
<protein>
    <recommendedName>
        <fullName evidence="6">Mab-21-like nucleotidyltransferase domain-containing protein</fullName>
    </recommendedName>
</protein>
<dbReference type="Pfam" id="PF03281">
    <property type="entry name" value="Mab-21"/>
    <property type="match status" value="1"/>
</dbReference>
<accession>A0A9D4E659</accession>
<sequence>MIVISLDECTRVKRFQQMAEGDIRRIEPGSENVPIYSSLYSRHSRNYVESVSVETCTIMNRLGYGDEIRRWRVEKFRQIDRLYNAELSYVTGITAGSKAEGLTGYLESDWDILFVVDDILCVEAGINIHTITGDMDVFRMDTRVYSGHCRLLQEREASTGNKLIHDALCDDGYGGALLSSSILLDEVGNIAGDGMQQHERAGPSIPGVIEGVLNMDTVYSLRCHCPSILQKWAVRPRHWPSTVIVQKVVSLGAYVTPVGHKGSENKHMEWRICFNTGETELVNNLNGTQVKVYVMLKMILKDILQPQKKEITSYVLKNIILWQAERNPQSQFNAHDFFYWLHDALRELRTAIAQKHVAYYMIPDRNLMAACGLEEALQHKWIADITDMMAEGPRVILRLPKIRQTIVASQEPMLWFSQKKMELEMLFLEGMTTGMESDQNYAISREVQRVSRQVQQRMLLEGSVVNNLDDITMNILMSY</sequence>
<gene>
    <name evidence="4" type="ORF">DPMN_174864</name>
</gene>
<keyword evidence="5" id="KW-1185">Reference proteome</keyword>
<reference evidence="4" key="1">
    <citation type="journal article" date="2019" name="bioRxiv">
        <title>The Genome of the Zebra Mussel, Dreissena polymorpha: A Resource for Invasive Species Research.</title>
        <authorList>
            <person name="McCartney M.A."/>
            <person name="Auch B."/>
            <person name="Kono T."/>
            <person name="Mallez S."/>
            <person name="Zhang Y."/>
            <person name="Obille A."/>
            <person name="Becker A."/>
            <person name="Abrahante J.E."/>
            <person name="Garbe J."/>
            <person name="Badalamenti J.P."/>
            <person name="Herman A."/>
            <person name="Mangelson H."/>
            <person name="Liachko I."/>
            <person name="Sullivan S."/>
            <person name="Sone E.D."/>
            <person name="Koren S."/>
            <person name="Silverstein K.A.T."/>
            <person name="Beckman K.B."/>
            <person name="Gohl D.M."/>
        </authorList>
    </citation>
    <scope>NUCLEOTIDE SEQUENCE</scope>
    <source>
        <strain evidence="4">Duluth1</strain>
        <tissue evidence="4">Whole animal</tissue>
    </source>
</reference>
<dbReference type="OrthoDB" id="269173at2759"/>
<dbReference type="Proteomes" id="UP000828390">
    <property type="component" value="Unassembled WGS sequence"/>
</dbReference>
<evidence type="ECO:0000313" key="5">
    <source>
        <dbReference type="Proteomes" id="UP000828390"/>
    </source>
</evidence>
<dbReference type="PANTHER" id="PTHR10656:SF69">
    <property type="entry name" value="MAB-21-LIKE HHH_H2TH-LIKE DOMAIN-CONTAINING PROTEIN"/>
    <property type="match status" value="1"/>
</dbReference>
<feature type="domain" description="Mab-21-like nucleotidyltransferase" evidence="2">
    <location>
        <begin position="214"/>
        <end position="283"/>
    </location>
</feature>
<dbReference type="SMART" id="SM01265">
    <property type="entry name" value="Mab-21"/>
    <property type="match status" value="1"/>
</dbReference>
<dbReference type="AlphaFoldDB" id="A0A9D4E659"/>